<proteinExistence type="predicted"/>
<evidence type="ECO:0008006" key="5">
    <source>
        <dbReference type="Google" id="ProtNLM"/>
    </source>
</evidence>
<gene>
    <name evidence="3" type="ORF">DI616_00060</name>
</gene>
<dbReference type="AlphaFoldDB" id="A0A533IFU3"/>
<feature type="signal peptide" evidence="2">
    <location>
        <begin position="1"/>
        <end position="23"/>
    </location>
</feature>
<evidence type="ECO:0000313" key="4">
    <source>
        <dbReference type="Proteomes" id="UP000315344"/>
    </source>
</evidence>
<evidence type="ECO:0000313" key="3">
    <source>
        <dbReference type="EMBL" id="TKW68438.1"/>
    </source>
</evidence>
<organism evidence="3 4">
    <name type="scientific">Paracoccus denitrificans</name>
    <dbReference type="NCBI Taxonomy" id="266"/>
    <lineage>
        <taxon>Bacteria</taxon>
        <taxon>Pseudomonadati</taxon>
        <taxon>Pseudomonadota</taxon>
        <taxon>Alphaproteobacteria</taxon>
        <taxon>Rhodobacterales</taxon>
        <taxon>Paracoccaceae</taxon>
        <taxon>Paracoccus</taxon>
    </lineage>
</organism>
<feature type="chain" id="PRO_5022203845" description="Excinuclease ABC subunit A" evidence="2">
    <location>
        <begin position="24"/>
        <end position="138"/>
    </location>
</feature>
<protein>
    <recommendedName>
        <fullName evidence="5">Excinuclease ABC subunit A</fullName>
    </recommendedName>
</protein>
<comment type="caution">
    <text evidence="3">The sequence shown here is derived from an EMBL/GenBank/DDBJ whole genome shotgun (WGS) entry which is preliminary data.</text>
</comment>
<feature type="region of interest" description="Disordered" evidence="1">
    <location>
        <begin position="27"/>
        <end position="75"/>
    </location>
</feature>
<sequence length="138" mass="15391">MKLAQMIGASSLLLALAATPVLADNGKGNNKHHNGRGHASSCPPGLAKKSPACIPPGQVGRHGRDHDRDRDRDHVRYGNGVGEVLRIGDYTIIRDLDRYGLQDRDDWRYYRDDDRIYRVDSNTQKVLAVLNLIDAFTN</sequence>
<feature type="compositionally biased region" description="Basic and acidic residues" evidence="1">
    <location>
        <begin position="62"/>
        <end position="75"/>
    </location>
</feature>
<name>A0A533IFU3_PARDE</name>
<reference evidence="3 4" key="1">
    <citation type="journal article" date="2017" name="Nat. Commun.">
        <title>In situ click chemistry generation of cyclooxygenase-2 inhibitors.</title>
        <authorList>
            <person name="Bhardwaj A."/>
            <person name="Kaur J."/>
            <person name="Wuest M."/>
            <person name="Wuest F."/>
        </authorList>
    </citation>
    <scope>NUCLEOTIDE SEQUENCE [LARGE SCALE GENOMIC DNA]</scope>
    <source>
        <strain evidence="3">S2_012_000_R3_94</strain>
    </source>
</reference>
<dbReference type="EMBL" id="VAFL01000001">
    <property type="protein sequence ID" value="TKW68438.1"/>
    <property type="molecule type" value="Genomic_DNA"/>
</dbReference>
<evidence type="ECO:0000256" key="1">
    <source>
        <dbReference type="SAM" id="MobiDB-lite"/>
    </source>
</evidence>
<dbReference type="Proteomes" id="UP000315344">
    <property type="component" value="Unassembled WGS sequence"/>
</dbReference>
<evidence type="ECO:0000256" key="2">
    <source>
        <dbReference type="SAM" id="SignalP"/>
    </source>
</evidence>
<accession>A0A533IFU3</accession>
<keyword evidence="2" id="KW-0732">Signal</keyword>